<sequence length="71" mass="7841">MSSSSYTGGKCTQQAELSGENINITYKPDGTHVAVGNRVNEIDWNMPEDFFFLNTGVGEDLKLCTFLHTIP</sequence>
<proteinExistence type="predicted"/>
<protein>
    <submittedName>
        <fullName evidence="3">Predicted protein</fullName>
    </submittedName>
</protein>
<dbReference type="PANTHER" id="PTHR22839">
    <property type="entry name" value="THO COMPLEX SUBUNIT 3 THO3"/>
    <property type="match status" value="1"/>
</dbReference>
<evidence type="ECO:0000313" key="4">
    <source>
        <dbReference type="Proteomes" id="UP000008694"/>
    </source>
</evidence>
<keyword evidence="1" id="KW-0853">WD repeat</keyword>
<dbReference type="GO" id="GO:0006406">
    <property type="term" value="P:mRNA export from nucleus"/>
    <property type="evidence" value="ECO:0007669"/>
    <property type="project" value="InterPro"/>
</dbReference>
<organism evidence="4">
    <name type="scientific">Arabidopsis lyrata subsp. lyrata</name>
    <name type="common">Lyre-leaved rock-cress</name>
    <dbReference type="NCBI Taxonomy" id="81972"/>
    <lineage>
        <taxon>Eukaryota</taxon>
        <taxon>Viridiplantae</taxon>
        <taxon>Streptophyta</taxon>
        <taxon>Embryophyta</taxon>
        <taxon>Tracheophyta</taxon>
        <taxon>Spermatophyta</taxon>
        <taxon>Magnoliopsida</taxon>
        <taxon>eudicotyledons</taxon>
        <taxon>Gunneridae</taxon>
        <taxon>Pentapetalae</taxon>
        <taxon>rosids</taxon>
        <taxon>malvids</taxon>
        <taxon>Brassicales</taxon>
        <taxon>Brassicaceae</taxon>
        <taxon>Camelineae</taxon>
        <taxon>Arabidopsis</taxon>
    </lineage>
</organism>
<gene>
    <name evidence="3" type="ORF">ARALYDRAFT_669294</name>
</gene>
<name>D7LHT6_ARALL</name>
<dbReference type="AlphaFoldDB" id="D7LHT6"/>
<dbReference type="GO" id="GO:0000445">
    <property type="term" value="C:THO complex part of transcription export complex"/>
    <property type="evidence" value="ECO:0007669"/>
    <property type="project" value="TreeGrafter"/>
</dbReference>
<dbReference type="PANTHER" id="PTHR22839:SF0">
    <property type="entry name" value="THO COMPLEX SUBUNIT 3"/>
    <property type="match status" value="1"/>
</dbReference>
<dbReference type="HOGENOM" id="CLU_2743474_0_0_1"/>
<dbReference type="Gramene" id="Al_scaffold_0004_2013">
    <property type="protein sequence ID" value="Al_scaffold_0004_2013"/>
    <property type="gene ID" value="Al_scaffold_0004_2013"/>
</dbReference>
<evidence type="ECO:0000256" key="1">
    <source>
        <dbReference type="ARBA" id="ARBA00022574"/>
    </source>
</evidence>
<dbReference type="STRING" id="81972.D7LHT6"/>
<dbReference type="EMBL" id="GL348716">
    <property type="protein sequence ID" value="EFH57641.1"/>
    <property type="molecule type" value="Genomic_DNA"/>
</dbReference>
<evidence type="ECO:0000256" key="2">
    <source>
        <dbReference type="ARBA" id="ARBA00022737"/>
    </source>
</evidence>
<evidence type="ECO:0000313" key="3">
    <source>
        <dbReference type="EMBL" id="EFH57641.1"/>
    </source>
</evidence>
<keyword evidence="4" id="KW-1185">Reference proteome</keyword>
<dbReference type="Proteomes" id="UP000008694">
    <property type="component" value="Unassembled WGS sequence"/>
</dbReference>
<dbReference type="eggNOG" id="KOG1407">
    <property type="taxonomic scope" value="Eukaryota"/>
</dbReference>
<dbReference type="InterPro" id="IPR040132">
    <property type="entry name" value="Tex1/THOC3"/>
</dbReference>
<reference evidence="4" key="1">
    <citation type="journal article" date="2011" name="Nat. Genet.">
        <title>The Arabidopsis lyrata genome sequence and the basis of rapid genome size change.</title>
        <authorList>
            <person name="Hu T.T."/>
            <person name="Pattyn P."/>
            <person name="Bakker E.G."/>
            <person name="Cao J."/>
            <person name="Cheng J.-F."/>
            <person name="Clark R.M."/>
            <person name="Fahlgren N."/>
            <person name="Fawcett J.A."/>
            <person name="Grimwood J."/>
            <person name="Gundlach H."/>
            <person name="Haberer G."/>
            <person name="Hollister J.D."/>
            <person name="Ossowski S."/>
            <person name="Ottilar R.P."/>
            <person name="Salamov A.A."/>
            <person name="Schneeberger K."/>
            <person name="Spannagl M."/>
            <person name="Wang X."/>
            <person name="Yang L."/>
            <person name="Nasrallah M.E."/>
            <person name="Bergelson J."/>
            <person name="Carrington J.C."/>
            <person name="Gaut B.S."/>
            <person name="Schmutz J."/>
            <person name="Mayer K.F.X."/>
            <person name="Van de Peer Y."/>
            <person name="Grigoriev I.V."/>
            <person name="Nordborg M."/>
            <person name="Weigel D."/>
            <person name="Guo Y.-L."/>
        </authorList>
    </citation>
    <scope>NUCLEOTIDE SEQUENCE [LARGE SCALE GENOMIC DNA]</scope>
    <source>
        <strain evidence="4">cv. MN47</strain>
    </source>
</reference>
<keyword evidence="2" id="KW-0677">Repeat</keyword>
<accession>D7LHT6</accession>